<dbReference type="AlphaFoldDB" id="A0A2M3ZMM5"/>
<feature type="signal peptide" evidence="1">
    <location>
        <begin position="1"/>
        <end position="29"/>
    </location>
</feature>
<name>A0A2M3ZMM5_9DIPT</name>
<dbReference type="EMBL" id="GGFM01009030">
    <property type="protein sequence ID" value="MBW29781.1"/>
    <property type="molecule type" value="Transcribed_RNA"/>
</dbReference>
<keyword evidence="1" id="KW-0732">Signal</keyword>
<feature type="chain" id="PRO_5014901886" evidence="1">
    <location>
        <begin position="30"/>
        <end position="89"/>
    </location>
</feature>
<accession>A0A2M3ZMM5</accession>
<reference evidence="2" key="1">
    <citation type="submission" date="2018-01" db="EMBL/GenBank/DDBJ databases">
        <title>An insight into the sialome of Amazonian anophelines.</title>
        <authorList>
            <person name="Ribeiro J.M."/>
            <person name="Scarpassa V."/>
            <person name="Calvo E."/>
        </authorList>
    </citation>
    <scope>NUCLEOTIDE SEQUENCE</scope>
    <source>
        <tissue evidence="2">Salivary glands</tissue>
    </source>
</reference>
<organism evidence="2">
    <name type="scientific">Anopheles braziliensis</name>
    <dbReference type="NCBI Taxonomy" id="58242"/>
    <lineage>
        <taxon>Eukaryota</taxon>
        <taxon>Metazoa</taxon>
        <taxon>Ecdysozoa</taxon>
        <taxon>Arthropoda</taxon>
        <taxon>Hexapoda</taxon>
        <taxon>Insecta</taxon>
        <taxon>Pterygota</taxon>
        <taxon>Neoptera</taxon>
        <taxon>Endopterygota</taxon>
        <taxon>Diptera</taxon>
        <taxon>Nematocera</taxon>
        <taxon>Culicoidea</taxon>
        <taxon>Culicidae</taxon>
        <taxon>Anophelinae</taxon>
        <taxon>Anopheles</taxon>
    </lineage>
</organism>
<proteinExistence type="predicted"/>
<protein>
    <submittedName>
        <fullName evidence="2">Putative secreted peptide</fullName>
    </submittedName>
</protein>
<evidence type="ECO:0000256" key="1">
    <source>
        <dbReference type="SAM" id="SignalP"/>
    </source>
</evidence>
<evidence type="ECO:0000313" key="2">
    <source>
        <dbReference type="EMBL" id="MBW29781.1"/>
    </source>
</evidence>
<sequence>MLWNALLWHTRYMPHGSAAAAAAATAVLAMDVLHVACCGTVHPSVHPVPFAVMWTLVEHLERRVPRVYFAHEHAPIADRLQGPVVVDHR</sequence>